<feature type="region of interest" description="Disordered" evidence="1">
    <location>
        <begin position="61"/>
        <end position="90"/>
    </location>
</feature>
<reference evidence="2" key="2">
    <citation type="journal article" date="2021" name="Genome Biol. Evol.">
        <title>Developing a high-quality reference genome for a parasitic bivalve with doubly uniparental inheritance (Bivalvia: Unionida).</title>
        <authorList>
            <person name="Smith C.H."/>
        </authorList>
    </citation>
    <scope>NUCLEOTIDE SEQUENCE</scope>
    <source>
        <strain evidence="2">CHS0354</strain>
        <tissue evidence="2">Mantle</tissue>
    </source>
</reference>
<sequence length="241" mass="26063">MRHHVSPTNPLNRTGAWLGEGEGLPIMLDHPTLRNIQGCSKRGYAPSTAIERAARGKNVCAPPPQVSRTPPTIVRGEIRGGKRGSTSRDVTTPSALVRVGGSRCERPSCGTKPHLLPQQLVAVRVELGATPYVAIITTNEAGGGRGELLAATYATPLPSSSTPERVWFALESLTPLMRLQHHTTLDPTIEATFPHQTPPTYPLTIELVRALIELDLASRGVTPTLFRNRLEGLGWRGFLPL</sequence>
<keyword evidence="3" id="KW-1185">Reference proteome</keyword>
<dbReference type="AlphaFoldDB" id="A0AAE0S5P1"/>
<proteinExistence type="predicted"/>
<reference evidence="2" key="3">
    <citation type="submission" date="2023-05" db="EMBL/GenBank/DDBJ databases">
        <authorList>
            <person name="Smith C.H."/>
        </authorList>
    </citation>
    <scope>NUCLEOTIDE SEQUENCE</scope>
    <source>
        <strain evidence="2">CHS0354</strain>
        <tissue evidence="2">Mantle</tissue>
    </source>
</reference>
<gene>
    <name evidence="2" type="ORF">CHS0354_020258</name>
</gene>
<evidence type="ECO:0000256" key="1">
    <source>
        <dbReference type="SAM" id="MobiDB-lite"/>
    </source>
</evidence>
<organism evidence="2 3">
    <name type="scientific">Potamilus streckersoni</name>
    <dbReference type="NCBI Taxonomy" id="2493646"/>
    <lineage>
        <taxon>Eukaryota</taxon>
        <taxon>Metazoa</taxon>
        <taxon>Spiralia</taxon>
        <taxon>Lophotrochozoa</taxon>
        <taxon>Mollusca</taxon>
        <taxon>Bivalvia</taxon>
        <taxon>Autobranchia</taxon>
        <taxon>Heteroconchia</taxon>
        <taxon>Palaeoheterodonta</taxon>
        <taxon>Unionida</taxon>
        <taxon>Unionoidea</taxon>
        <taxon>Unionidae</taxon>
        <taxon>Ambleminae</taxon>
        <taxon>Lampsilini</taxon>
        <taxon>Potamilus</taxon>
    </lineage>
</organism>
<dbReference type="EMBL" id="JAEAOA010001233">
    <property type="protein sequence ID" value="KAK3585693.1"/>
    <property type="molecule type" value="Genomic_DNA"/>
</dbReference>
<dbReference type="Proteomes" id="UP001195483">
    <property type="component" value="Unassembled WGS sequence"/>
</dbReference>
<protein>
    <submittedName>
        <fullName evidence="2">Uncharacterized protein</fullName>
    </submittedName>
</protein>
<evidence type="ECO:0000313" key="3">
    <source>
        <dbReference type="Proteomes" id="UP001195483"/>
    </source>
</evidence>
<comment type="caution">
    <text evidence="2">The sequence shown here is derived from an EMBL/GenBank/DDBJ whole genome shotgun (WGS) entry which is preliminary data.</text>
</comment>
<evidence type="ECO:0000313" key="2">
    <source>
        <dbReference type="EMBL" id="KAK3585693.1"/>
    </source>
</evidence>
<reference evidence="2" key="1">
    <citation type="journal article" date="2021" name="Genome Biol. Evol.">
        <title>A High-Quality Reference Genome for a Parasitic Bivalve with Doubly Uniparental Inheritance (Bivalvia: Unionida).</title>
        <authorList>
            <person name="Smith C.H."/>
        </authorList>
    </citation>
    <scope>NUCLEOTIDE SEQUENCE</scope>
    <source>
        <strain evidence="2">CHS0354</strain>
    </source>
</reference>
<accession>A0AAE0S5P1</accession>
<name>A0AAE0S5P1_9BIVA</name>